<feature type="compositionally biased region" description="Low complexity" evidence="1">
    <location>
        <begin position="84"/>
        <end position="102"/>
    </location>
</feature>
<keyword evidence="2" id="KW-1133">Transmembrane helix</keyword>
<feature type="compositionally biased region" description="Low complexity" evidence="1">
    <location>
        <begin position="417"/>
        <end position="443"/>
    </location>
</feature>
<feature type="region of interest" description="Disordered" evidence="1">
    <location>
        <begin position="68"/>
        <end position="138"/>
    </location>
</feature>
<feature type="compositionally biased region" description="Basic residues" evidence="1">
    <location>
        <begin position="719"/>
        <end position="729"/>
    </location>
</feature>
<feature type="compositionally biased region" description="Low complexity" evidence="1">
    <location>
        <begin position="731"/>
        <end position="743"/>
    </location>
</feature>
<reference evidence="3" key="1">
    <citation type="journal article" date="2015" name="PLoS ONE">
        <title>Comprehensive Evaluation of Toxoplasma gondii VEG and Neospora caninum LIV Genomes with Tachyzoite Stage Transcriptome and Proteome Defines Novel Transcript Features.</title>
        <authorList>
            <person name="Ramaprasad A."/>
            <person name="Mourier T."/>
            <person name="Naeem R."/>
            <person name="Malas T.B."/>
            <person name="Moussa E."/>
            <person name="Panigrahi A."/>
            <person name="Vermont S.J."/>
            <person name="Otto T.D."/>
            <person name="Wastling J."/>
            <person name="Pain A."/>
        </authorList>
    </citation>
    <scope>NUCLEOTIDE SEQUENCE</scope>
    <source>
        <strain evidence="3">VEG</strain>
    </source>
</reference>
<organism evidence="3">
    <name type="scientific">Toxoplasma gondii (strain ATCC 50861 / VEG)</name>
    <dbReference type="NCBI Taxonomy" id="432359"/>
    <lineage>
        <taxon>Eukaryota</taxon>
        <taxon>Sar</taxon>
        <taxon>Alveolata</taxon>
        <taxon>Apicomplexa</taxon>
        <taxon>Conoidasida</taxon>
        <taxon>Coccidia</taxon>
        <taxon>Eucoccidiorida</taxon>
        <taxon>Eimeriorina</taxon>
        <taxon>Sarcocystidae</taxon>
        <taxon>Toxoplasma</taxon>
    </lineage>
</organism>
<keyword evidence="2" id="KW-0472">Membrane</keyword>
<feature type="region of interest" description="Disordered" evidence="1">
    <location>
        <begin position="378"/>
        <end position="443"/>
    </location>
</feature>
<dbReference type="AlphaFoldDB" id="A0A0F7VFN2"/>
<feature type="compositionally biased region" description="Low complexity" evidence="1">
    <location>
        <begin position="125"/>
        <end position="138"/>
    </location>
</feature>
<feature type="compositionally biased region" description="Low complexity" evidence="1">
    <location>
        <begin position="881"/>
        <end position="893"/>
    </location>
</feature>
<feature type="region of interest" description="Disordered" evidence="1">
    <location>
        <begin position="255"/>
        <end position="288"/>
    </location>
</feature>
<feature type="region of interest" description="Disordered" evidence="1">
    <location>
        <begin position="763"/>
        <end position="850"/>
    </location>
</feature>
<feature type="compositionally biased region" description="Low complexity" evidence="1">
    <location>
        <begin position="773"/>
        <end position="785"/>
    </location>
</feature>
<evidence type="ECO:0000256" key="2">
    <source>
        <dbReference type="SAM" id="Phobius"/>
    </source>
</evidence>
<feature type="region of interest" description="Disordered" evidence="1">
    <location>
        <begin position="881"/>
        <end position="1000"/>
    </location>
</feature>
<dbReference type="EMBL" id="LN714502">
    <property type="protein sequence ID" value="CEL78657.1"/>
    <property type="molecule type" value="Genomic_DNA"/>
</dbReference>
<feature type="compositionally biased region" description="Low complexity" evidence="1">
    <location>
        <begin position="953"/>
        <end position="966"/>
    </location>
</feature>
<accession>A0A0F7VFN2</accession>
<feature type="compositionally biased region" description="Polar residues" evidence="1">
    <location>
        <begin position="702"/>
        <end position="712"/>
    </location>
</feature>
<feature type="compositionally biased region" description="Polar residues" evidence="1">
    <location>
        <begin position="388"/>
        <end position="405"/>
    </location>
</feature>
<keyword evidence="2" id="KW-0812">Transmembrane</keyword>
<evidence type="ECO:0000256" key="1">
    <source>
        <dbReference type="SAM" id="MobiDB-lite"/>
    </source>
</evidence>
<proteinExistence type="predicted"/>
<protein>
    <submittedName>
        <fullName evidence="3">KRUF family protein</fullName>
    </submittedName>
</protein>
<feature type="region of interest" description="Disordered" evidence="1">
    <location>
        <begin position="689"/>
        <end position="743"/>
    </location>
</feature>
<gene>
    <name evidence="3" type="ORF">BN1205_001000</name>
</gene>
<sequence>MVARPVVVRTTLVGLTYLLHAVVYGLTSTSWNAAPSALCRVLCTASLGFVGISNSFLGALGARAPDDGDLDKPAFQQSLAGSQSQETTSPESPASTSSTDSVPVPPVSSPTPESSDRRSHRQGIAASPRSEGGAASGRSAVGGLGLARIVTVSGRGTLTLGELAMEQFRRRAMELRDEWEDEERYVRRNVGRVIVNQSSRPTLSRVQKSTASARNRFRMRSLARLQEAARLESMASEIAAKLLAAGVDLSHVPGDASLTPGASDQGPRVGGDAAAPGTARECASPGNAISSSVRMGVSALRSEAGALEETLANKELYVELGVAERLAQSPSLNPPDSHLLQWRDQAIRSYSRHESSRRERAATLRAQADIWERRLASGDLLQEDPDGGSSSRETAPQPASKSDTTQGRRASRRRGRQQGQDAGEGTAATGPSAPSVSSASPMSRLEGSLRGTLLGSSVALPDMGRVPYIKLAIEKLRLDARRIDGRWASRDVYVRSRIAEYMLEEHNPNPSSSEIRQLIHTAQRQYMRRARARLEEAAQLQNLANDLERKAAAEGLLVRSPQETPPHRPPSSTDLPGAESEGVSSGFPPRPAPRAPDLTFADLAISNLRRDAEAIEGTWSHGLEYYVAQRAAVRMVRGNDPSPTPATQREWAYNDKKGFRADVMGHQQRARDLKDKANALEQELRALLSSASGQVPEPLRESGSTVDPSAEQSVERPSGKRKQKRKHLYHSSAESAGEGPSSGGAMLPALPLWLTPVSAVRLGTRQRDPSNPPVAVGPSPGSSSPEQHLPAARRSQRGSGPSSSTREHPPPATGGPLPQRYTPVPTTTPPYPADVERGLGDPTPPHPKKRRLLEFLSDTARLEKTPPGHRRPLGRLALTSTASHMASSSQMASGPPQVPILAGTHGRLSGSGGDIIPSLSLPLKKRPLRGPAVPRHAAAAAATPLVRQPPFRSGSLASAGTTSGTPSQPPSSMEPSAPVSAPAGDPGVEPRGQLRPPDPH</sequence>
<evidence type="ECO:0000313" key="3">
    <source>
        <dbReference type="EMBL" id="CEL78657.1"/>
    </source>
</evidence>
<feature type="region of interest" description="Disordered" evidence="1">
    <location>
        <begin position="557"/>
        <end position="595"/>
    </location>
</feature>
<name>A0A0F7VFN2_TOXGV</name>
<feature type="transmembrane region" description="Helical" evidence="2">
    <location>
        <begin position="6"/>
        <end position="26"/>
    </location>
</feature>